<dbReference type="SUPFAM" id="SSF51182">
    <property type="entry name" value="RmlC-like cupins"/>
    <property type="match status" value="1"/>
</dbReference>
<name>X0WXS5_9ZZZZ</name>
<organism evidence="2">
    <name type="scientific">marine sediment metagenome</name>
    <dbReference type="NCBI Taxonomy" id="412755"/>
    <lineage>
        <taxon>unclassified sequences</taxon>
        <taxon>metagenomes</taxon>
        <taxon>ecological metagenomes</taxon>
    </lineage>
</organism>
<dbReference type="Gene3D" id="2.60.120.10">
    <property type="entry name" value="Jelly Rolls"/>
    <property type="match status" value="1"/>
</dbReference>
<dbReference type="InterPro" id="IPR013096">
    <property type="entry name" value="Cupin_2"/>
</dbReference>
<dbReference type="InterPro" id="IPR011051">
    <property type="entry name" value="RmlC_Cupin_sf"/>
</dbReference>
<dbReference type="EMBL" id="BARS01049052">
    <property type="protein sequence ID" value="GAG29253.1"/>
    <property type="molecule type" value="Genomic_DNA"/>
</dbReference>
<comment type="caution">
    <text evidence="2">The sequence shown here is derived from an EMBL/GenBank/DDBJ whole genome shotgun (WGS) entry which is preliminary data.</text>
</comment>
<dbReference type="InterPro" id="IPR014710">
    <property type="entry name" value="RmlC-like_jellyroll"/>
</dbReference>
<proteinExistence type="predicted"/>
<dbReference type="Pfam" id="PF07883">
    <property type="entry name" value="Cupin_2"/>
    <property type="match status" value="1"/>
</dbReference>
<gene>
    <name evidence="2" type="ORF">S01H1_73414</name>
</gene>
<dbReference type="PANTHER" id="PTHR43698">
    <property type="entry name" value="RIBD C-TERMINAL DOMAIN CONTAINING PROTEIN"/>
    <property type="match status" value="1"/>
</dbReference>
<dbReference type="AlphaFoldDB" id="X0WXS5"/>
<feature type="non-terminal residue" evidence="2">
    <location>
        <position position="98"/>
    </location>
</feature>
<evidence type="ECO:0000259" key="1">
    <source>
        <dbReference type="Pfam" id="PF07883"/>
    </source>
</evidence>
<reference evidence="2" key="1">
    <citation type="journal article" date="2014" name="Front. Microbiol.">
        <title>High frequency of phylogenetically diverse reductive dehalogenase-homologous genes in deep subseafloor sedimentary metagenomes.</title>
        <authorList>
            <person name="Kawai M."/>
            <person name="Futagami T."/>
            <person name="Toyoda A."/>
            <person name="Takaki Y."/>
            <person name="Nishi S."/>
            <person name="Hori S."/>
            <person name="Arai W."/>
            <person name="Tsubouchi T."/>
            <person name="Morono Y."/>
            <person name="Uchiyama I."/>
            <person name="Ito T."/>
            <person name="Fujiyama A."/>
            <person name="Inagaki F."/>
            <person name="Takami H."/>
        </authorList>
    </citation>
    <scope>NUCLEOTIDE SEQUENCE</scope>
    <source>
        <strain evidence="2">Expedition CK06-06</strain>
    </source>
</reference>
<protein>
    <recommendedName>
        <fullName evidence="1">Cupin type-2 domain-containing protein</fullName>
    </recommendedName>
</protein>
<feature type="domain" description="Cupin type-2" evidence="1">
    <location>
        <begin position="42"/>
        <end position="96"/>
    </location>
</feature>
<sequence>MIVVNSENIAAVETRDEIVGKGPVYRKSLIDAKDTAGFGILLVTFGPGARLNFHTHTFEQILYVTEGKGMVATPQEEQVVTPGAVIFIPPGEVHWHGA</sequence>
<accession>X0WXS5</accession>
<dbReference type="PANTHER" id="PTHR43698:SF1">
    <property type="entry name" value="BLL4564 PROTEIN"/>
    <property type="match status" value="1"/>
</dbReference>
<evidence type="ECO:0000313" key="2">
    <source>
        <dbReference type="EMBL" id="GAG29253.1"/>
    </source>
</evidence>